<protein>
    <submittedName>
        <fullName evidence="1">Uncharacterized protein</fullName>
    </submittedName>
</protein>
<evidence type="ECO:0000313" key="1">
    <source>
        <dbReference type="EMBL" id="ACR34858.1"/>
    </source>
</evidence>
<proteinExistence type="evidence at transcript level"/>
<name>C4J108_MAIZE</name>
<accession>C4J108</accession>
<sequence>MATSSSSLRQETRLLVLLAAEPSKLVRDHNVELRSTLHDLLALLSGHVVSNFSAVGPVVHHEQLQLRNVVDHKLLELVGEVVPGRLVRTITNVGHQGASLELPPDTGVNTLWPAPAWLKALVAVEVGPLELLDPLLHDLLRQQRHRHLF</sequence>
<organism evidence="1">
    <name type="scientific">Zea mays</name>
    <name type="common">Maize</name>
    <dbReference type="NCBI Taxonomy" id="4577"/>
    <lineage>
        <taxon>Eukaryota</taxon>
        <taxon>Viridiplantae</taxon>
        <taxon>Streptophyta</taxon>
        <taxon>Embryophyta</taxon>
        <taxon>Tracheophyta</taxon>
        <taxon>Spermatophyta</taxon>
        <taxon>Magnoliopsida</taxon>
        <taxon>Liliopsida</taxon>
        <taxon>Poales</taxon>
        <taxon>Poaceae</taxon>
        <taxon>PACMAD clade</taxon>
        <taxon>Panicoideae</taxon>
        <taxon>Andropogonodae</taxon>
        <taxon>Andropogoneae</taxon>
        <taxon>Tripsacinae</taxon>
        <taxon>Zea</taxon>
    </lineage>
</organism>
<reference evidence="1" key="2">
    <citation type="submission" date="2012-06" db="EMBL/GenBank/DDBJ databases">
        <authorList>
            <person name="Yu Y."/>
            <person name="Currie J."/>
            <person name="Lomeli R."/>
            <person name="Angelova A."/>
            <person name="Collura K."/>
            <person name="Wissotski M."/>
            <person name="Campos D."/>
            <person name="Kudrna D."/>
            <person name="Golser W."/>
            <person name="Ashely E."/>
            <person name="Descour A."/>
            <person name="Fernandes J."/>
            <person name="Soderlund C."/>
            <person name="Walbot V."/>
        </authorList>
    </citation>
    <scope>NUCLEOTIDE SEQUENCE</scope>
    <source>
        <strain evidence="1">B73</strain>
    </source>
</reference>
<dbReference type="EMBL" id="BT084505">
    <property type="protein sequence ID" value="ACR34858.1"/>
    <property type="molecule type" value="mRNA"/>
</dbReference>
<reference evidence="1" key="1">
    <citation type="journal article" date="2009" name="PLoS Genet.">
        <title>Sequencing, mapping, and analysis of 27,455 maize full-length cDNAs.</title>
        <authorList>
            <person name="Soderlund C."/>
            <person name="Descour A."/>
            <person name="Kudrna D."/>
            <person name="Bomhoff M."/>
            <person name="Boyd L."/>
            <person name="Currie J."/>
            <person name="Angelova A."/>
            <person name="Collura K."/>
            <person name="Wissotski M."/>
            <person name="Ashley E."/>
            <person name="Morrow D."/>
            <person name="Fernandes J."/>
            <person name="Walbot V."/>
            <person name="Yu Y."/>
        </authorList>
    </citation>
    <scope>NUCLEOTIDE SEQUENCE</scope>
    <source>
        <strain evidence="1">B73</strain>
    </source>
</reference>
<dbReference type="AlphaFoldDB" id="C4J108"/>